<name>A3K925_SAGS3</name>
<dbReference type="eggNOG" id="COG0463">
    <property type="taxonomic scope" value="Bacteria"/>
</dbReference>
<reference evidence="1 2" key="1">
    <citation type="submission" date="2006-06" db="EMBL/GenBank/DDBJ databases">
        <authorList>
            <person name="Moran M.A."/>
            <person name="Ferriera S."/>
            <person name="Johnson J."/>
            <person name="Kravitz S."/>
            <person name="Beeson K."/>
            <person name="Sutton G."/>
            <person name="Rogers Y.-H."/>
            <person name="Friedman R."/>
            <person name="Frazier M."/>
            <person name="Venter J.C."/>
        </authorList>
    </citation>
    <scope>NUCLEOTIDE SEQUENCE [LARGE SCALE GENOMIC DNA]</scope>
    <source>
        <strain evidence="1 2">E-37</strain>
    </source>
</reference>
<gene>
    <name evidence="1" type="ORF">SSE37_18260</name>
</gene>
<keyword evidence="2" id="KW-1185">Reference proteome</keyword>
<accession>A3K925</accession>
<comment type="caution">
    <text evidence="1">The sequence shown here is derived from an EMBL/GenBank/DDBJ whole genome shotgun (WGS) entry which is preliminary data.</text>
</comment>
<dbReference type="AlphaFoldDB" id="A3K925"/>
<dbReference type="RefSeq" id="WP_005862755.1">
    <property type="nucleotide sequence ID" value="NZ_AAYA01000016.1"/>
</dbReference>
<dbReference type="OrthoDB" id="5465469at2"/>
<organism evidence="1 2">
    <name type="scientific">Sagittula stellata (strain ATCC 700073 / DSM 11524 / E-37)</name>
    <dbReference type="NCBI Taxonomy" id="388399"/>
    <lineage>
        <taxon>Bacteria</taxon>
        <taxon>Pseudomonadati</taxon>
        <taxon>Pseudomonadota</taxon>
        <taxon>Alphaproteobacteria</taxon>
        <taxon>Rhodobacterales</taxon>
        <taxon>Roseobacteraceae</taxon>
        <taxon>Sagittula</taxon>
    </lineage>
</organism>
<evidence type="ECO:0000313" key="2">
    <source>
        <dbReference type="Proteomes" id="UP000005713"/>
    </source>
</evidence>
<sequence>MSKLIVSLTTIPSRVPYLSGTVNSLLAQNTRPDAIEINVPRTYRRPEFGTLDPAGLPDGLDVHVIESDYGPATKILPTVERYRDQDALLVYCDDDYTYDPDWLTRLTETSARHPDAVIADRWRSTLKWESLERWKGKGSAYKMRRALSLGQWRPLRAGGYVPDIAEGMGGVLIKPRFVDETAFDIPDVLWTVDDVWLSGIYLKNGHPIVPTGVDWREIENSAVVDGTAVRNIDALCDYEFGGFNRMAANLECVSYMRDRFGVFSGGRSLRWQDRFFGIS</sequence>
<dbReference type="Proteomes" id="UP000005713">
    <property type="component" value="Unassembled WGS sequence"/>
</dbReference>
<proteinExistence type="predicted"/>
<dbReference type="SUPFAM" id="SSF53448">
    <property type="entry name" value="Nucleotide-diphospho-sugar transferases"/>
    <property type="match status" value="1"/>
</dbReference>
<dbReference type="EMBL" id="AAYA01000016">
    <property type="protein sequence ID" value="EBA06408.1"/>
    <property type="molecule type" value="Genomic_DNA"/>
</dbReference>
<dbReference type="InterPro" id="IPR029044">
    <property type="entry name" value="Nucleotide-diphossugar_trans"/>
</dbReference>
<protein>
    <recommendedName>
        <fullName evidence="3">Glycosyltransferase 2-like domain-containing protein</fullName>
    </recommendedName>
</protein>
<evidence type="ECO:0000313" key="1">
    <source>
        <dbReference type="EMBL" id="EBA06408.1"/>
    </source>
</evidence>
<evidence type="ECO:0008006" key="3">
    <source>
        <dbReference type="Google" id="ProtNLM"/>
    </source>
</evidence>